<comment type="caution">
    <text evidence="1">The sequence shown here is derived from an EMBL/GenBank/DDBJ whole genome shotgun (WGS) entry which is preliminary data.</text>
</comment>
<evidence type="ECO:0000313" key="1">
    <source>
        <dbReference type="EMBL" id="TWT60756.1"/>
    </source>
</evidence>
<dbReference type="RefSeq" id="WP_146502839.1">
    <property type="nucleotide sequence ID" value="NZ_SJPG01000001.1"/>
</dbReference>
<reference evidence="1 2" key="1">
    <citation type="submission" date="2019-02" db="EMBL/GenBank/DDBJ databases">
        <title>Deep-cultivation of Planctomycetes and their phenomic and genomic characterization uncovers novel biology.</title>
        <authorList>
            <person name="Wiegand S."/>
            <person name="Jogler M."/>
            <person name="Boedeker C."/>
            <person name="Pinto D."/>
            <person name="Vollmers J."/>
            <person name="Rivas-Marin E."/>
            <person name="Kohn T."/>
            <person name="Peeters S.H."/>
            <person name="Heuer A."/>
            <person name="Rast P."/>
            <person name="Oberbeckmann S."/>
            <person name="Bunk B."/>
            <person name="Jeske O."/>
            <person name="Meyerdierks A."/>
            <person name="Storesund J.E."/>
            <person name="Kallscheuer N."/>
            <person name="Luecker S."/>
            <person name="Lage O.M."/>
            <person name="Pohl T."/>
            <person name="Merkel B.J."/>
            <person name="Hornburger P."/>
            <person name="Mueller R.-W."/>
            <person name="Bruemmer F."/>
            <person name="Labrenz M."/>
            <person name="Spormann A.M."/>
            <person name="Op Den Camp H."/>
            <person name="Overmann J."/>
            <person name="Amann R."/>
            <person name="Jetten M.S.M."/>
            <person name="Mascher T."/>
            <person name="Medema M.H."/>
            <person name="Devos D.P."/>
            <person name="Kaster A.-K."/>
            <person name="Ovreas L."/>
            <person name="Rohde M."/>
            <person name="Galperin M.Y."/>
            <person name="Jogler C."/>
        </authorList>
    </citation>
    <scope>NUCLEOTIDE SEQUENCE [LARGE SCALE GENOMIC DNA]</scope>
    <source>
        <strain evidence="1 2">Pan54</strain>
    </source>
</reference>
<accession>A0A5C5XCI3</accession>
<dbReference type="Proteomes" id="UP000316095">
    <property type="component" value="Unassembled WGS sequence"/>
</dbReference>
<gene>
    <name evidence="1" type="ORF">Pan54_14830</name>
</gene>
<organism evidence="1 2">
    <name type="scientific">Rubinisphaera italica</name>
    <dbReference type="NCBI Taxonomy" id="2527969"/>
    <lineage>
        <taxon>Bacteria</taxon>
        <taxon>Pseudomonadati</taxon>
        <taxon>Planctomycetota</taxon>
        <taxon>Planctomycetia</taxon>
        <taxon>Planctomycetales</taxon>
        <taxon>Planctomycetaceae</taxon>
        <taxon>Rubinisphaera</taxon>
    </lineage>
</organism>
<protein>
    <submittedName>
        <fullName evidence="1">Uncharacterized protein</fullName>
    </submittedName>
</protein>
<sequence length="79" mass="9124">MLFLGIDQHARQLSVSLRVEQGDVLLVRQASTRPAIILQFIDQLTQRCAELMNRSLRWWKSAVSMTDYFACREIIAVTN</sequence>
<dbReference type="AlphaFoldDB" id="A0A5C5XCI3"/>
<dbReference type="EMBL" id="SJPG01000001">
    <property type="protein sequence ID" value="TWT60756.1"/>
    <property type="molecule type" value="Genomic_DNA"/>
</dbReference>
<keyword evidence="2" id="KW-1185">Reference proteome</keyword>
<proteinExistence type="predicted"/>
<dbReference type="OrthoDB" id="273556at2"/>
<evidence type="ECO:0000313" key="2">
    <source>
        <dbReference type="Proteomes" id="UP000316095"/>
    </source>
</evidence>
<name>A0A5C5XCI3_9PLAN</name>